<feature type="domain" description="Polymerase/histidinol phosphatase N-terminal" evidence="1">
    <location>
        <begin position="5"/>
        <end position="83"/>
    </location>
</feature>
<gene>
    <name evidence="2" type="ORF">BCR26_04230</name>
</gene>
<sequence>MEIKVDTHVHTVHSLHAYSTIHENTLEAQKKNLEGIVISDHFGPYFVGGNLFQSFAGIANIRNIPDEINDIKIINGVEIDIIDKMGNLAFFDHYFPFDSSESVLERLVKKCSMIIASYHQFGNLTLTSLENTNMLISVLSNPDVHVLGHCDRIPGKFEELAVIQTAKKLNKVIELNTHSFNKDKMAQERIKRIAILCAENDTKVTIGSDAHFATDIGNFSAIKNMLTSISFPEELLINTSVGKIYDFLNQH</sequence>
<dbReference type="PANTHER" id="PTHR36928">
    <property type="entry name" value="PHOSPHATASE YCDX-RELATED"/>
    <property type="match status" value="1"/>
</dbReference>
<organism evidence="2 3">
    <name type="scientific">Enterococcus rivorum</name>
    <dbReference type="NCBI Taxonomy" id="762845"/>
    <lineage>
        <taxon>Bacteria</taxon>
        <taxon>Bacillati</taxon>
        <taxon>Bacillota</taxon>
        <taxon>Bacilli</taxon>
        <taxon>Lactobacillales</taxon>
        <taxon>Enterococcaceae</taxon>
        <taxon>Enterococcus</taxon>
    </lineage>
</organism>
<evidence type="ECO:0000259" key="1">
    <source>
        <dbReference type="SMART" id="SM00481"/>
    </source>
</evidence>
<dbReference type="EMBL" id="MIEK01000045">
    <property type="protein sequence ID" value="OEH81461.1"/>
    <property type="molecule type" value="Genomic_DNA"/>
</dbReference>
<proteinExistence type="predicted"/>
<accession>A0A1E5KUB9</accession>
<dbReference type="GO" id="GO:0005829">
    <property type="term" value="C:cytosol"/>
    <property type="evidence" value="ECO:0007669"/>
    <property type="project" value="TreeGrafter"/>
</dbReference>
<dbReference type="InterPro" id="IPR050243">
    <property type="entry name" value="PHP_phosphatase"/>
</dbReference>
<dbReference type="PANTHER" id="PTHR36928:SF1">
    <property type="entry name" value="PHOSPHATASE YCDX-RELATED"/>
    <property type="match status" value="1"/>
</dbReference>
<dbReference type="Gene3D" id="3.20.20.140">
    <property type="entry name" value="Metal-dependent hydrolases"/>
    <property type="match status" value="1"/>
</dbReference>
<evidence type="ECO:0000313" key="3">
    <source>
        <dbReference type="Proteomes" id="UP000095256"/>
    </source>
</evidence>
<dbReference type="Proteomes" id="UP000095256">
    <property type="component" value="Unassembled WGS sequence"/>
</dbReference>
<dbReference type="SUPFAM" id="SSF89550">
    <property type="entry name" value="PHP domain-like"/>
    <property type="match status" value="1"/>
</dbReference>
<keyword evidence="3" id="KW-1185">Reference proteome</keyword>
<reference evidence="2 3" key="1">
    <citation type="submission" date="2016-09" db="EMBL/GenBank/DDBJ databases">
        <authorList>
            <person name="Capua I."/>
            <person name="De Benedictis P."/>
            <person name="Joannis T."/>
            <person name="Lombin L.H."/>
            <person name="Cattoli G."/>
        </authorList>
    </citation>
    <scope>NUCLEOTIDE SEQUENCE [LARGE SCALE GENOMIC DNA]</scope>
    <source>
        <strain evidence="2 3">LMG 25899</strain>
    </source>
</reference>
<dbReference type="GO" id="GO:0008270">
    <property type="term" value="F:zinc ion binding"/>
    <property type="evidence" value="ECO:0007669"/>
    <property type="project" value="TreeGrafter"/>
</dbReference>
<dbReference type="STRING" id="762845.BCR26_04230"/>
<dbReference type="Pfam" id="PF02811">
    <property type="entry name" value="PHP"/>
    <property type="match status" value="1"/>
</dbReference>
<dbReference type="SMART" id="SM00481">
    <property type="entry name" value="POLIIIAc"/>
    <property type="match status" value="1"/>
</dbReference>
<comment type="caution">
    <text evidence="2">The sequence shown here is derived from an EMBL/GenBank/DDBJ whole genome shotgun (WGS) entry which is preliminary data.</text>
</comment>
<protein>
    <submittedName>
        <fullName evidence="2">Hydrolase</fullName>
    </submittedName>
</protein>
<dbReference type="RefSeq" id="WP_069699516.1">
    <property type="nucleotide sequence ID" value="NZ_JAGGMA010000013.1"/>
</dbReference>
<dbReference type="InterPro" id="IPR016195">
    <property type="entry name" value="Pol/histidinol_Pase-like"/>
</dbReference>
<dbReference type="OrthoDB" id="9808747at2"/>
<keyword evidence="2" id="KW-0378">Hydrolase</keyword>
<dbReference type="GO" id="GO:0042578">
    <property type="term" value="F:phosphoric ester hydrolase activity"/>
    <property type="evidence" value="ECO:0007669"/>
    <property type="project" value="TreeGrafter"/>
</dbReference>
<evidence type="ECO:0000313" key="2">
    <source>
        <dbReference type="EMBL" id="OEH81461.1"/>
    </source>
</evidence>
<name>A0A1E5KUB9_9ENTE</name>
<dbReference type="InterPro" id="IPR004013">
    <property type="entry name" value="PHP_dom"/>
</dbReference>
<dbReference type="AlphaFoldDB" id="A0A1E5KUB9"/>
<dbReference type="InterPro" id="IPR003141">
    <property type="entry name" value="Pol/His_phosphatase_N"/>
</dbReference>